<evidence type="ECO:0000259" key="7">
    <source>
        <dbReference type="PROSITE" id="PS51194"/>
    </source>
</evidence>
<dbReference type="SMART" id="SM00490">
    <property type="entry name" value="HELICc"/>
    <property type="match status" value="1"/>
</dbReference>
<feature type="non-terminal residue" evidence="8">
    <location>
        <position position="1191"/>
    </location>
</feature>
<gene>
    <name evidence="8" type="primary">ascc3l</name>
    <name evidence="8" type="ORF">NGRA_0690</name>
</gene>
<dbReference type="SMART" id="SM00487">
    <property type="entry name" value="DEXDc"/>
    <property type="match status" value="1"/>
</dbReference>
<dbReference type="GO" id="GO:0003676">
    <property type="term" value="F:nucleic acid binding"/>
    <property type="evidence" value="ECO:0007669"/>
    <property type="project" value="InterPro"/>
</dbReference>
<evidence type="ECO:0000259" key="6">
    <source>
        <dbReference type="PROSITE" id="PS51192"/>
    </source>
</evidence>
<dbReference type="GO" id="GO:0004386">
    <property type="term" value="F:helicase activity"/>
    <property type="evidence" value="ECO:0007669"/>
    <property type="project" value="UniProtKB-KW"/>
</dbReference>
<dbReference type="Gene3D" id="1.10.3380.10">
    <property type="entry name" value="Sec63 N-terminal domain-like domain"/>
    <property type="match status" value="1"/>
</dbReference>
<keyword evidence="5" id="KW-0175">Coiled coil</keyword>
<dbReference type="GO" id="GO:0005524">
    <property type="term" value="F:ATP binding"/>
    <property type="evidence" value="ECO:0007669"/>
    <property type="project" value="UniProtKB-KW"/>
</dbReference>
<dbReference type="PANTHER" id="PTHR47961">
    <property type="entry name" value="DNA POLYMERASE THETA, PUTATIVE (AFU_ORTHOLOGUE AFUA_1G05260)-RELATED"/>
    <property type="match status" value="1"/>
</dbReference>
<dbReference type="InterPro" id="IPR027417">
    <property type="entry name" value="P-loop_NTPase"/>
</dbReference>
<dbReference type="PROSITE" id="PS51194">
    <property type="entry name" value="HELICASE_CTER"/>
    <property type="match status" value="1"/>
</dbReference>
<dbReference type="InterPro" id="IPR050474">
    <property type="entry name" value="Hel308_SKI2-like"/>
</dbReference>
<dbReference type="InterPro" id="IPR014001">
    <property type="entry name" value="Helicase_ATP-bd"/>
</dbReference>
<keyword evidence="2" id="KW-0378">Hydrolase</keyword>
<evidence type="ECO:0000256" key="1">
    <source>
        <dbReference type="ARBA" id="ARBA00022741"/>
    </source>
</evidence>
<dbReference type="CDD" id="cd17921">
    <property type="entry name" value="DEXHc_Ski2"/>
    <property type="match status" value="1"/>
</dbReference>
<name>A0A9P6H0W4_9MICR</name>
<dbReference type="InterPro" id="IPR011545">
    <property type="entry name" value="DEAD/DEAH_box_helicase_dom"/>
</dbReference>
<evidence type="ECO:0000313" key="9">
    <source>
        <dbReference type="Proteomes" id="UP000740883"/>
    </source>
</evidence>
<dbReference type="SMART" id="SM00973">
    <property type="entry name" value="Sec63"/>
    <property type="match status" value="1"/>
</dbReference>
<dbReference type="PROSITE" id="PS51192">
    <property type="entry name" value="HELICASE_ATP_BIND_1"/>
    <property type="match status" value="1"/>
</dbReference>
<dbReference type="SUPFAM" id="SSF52540">
    <property type="entry name" value="P-loop containing nucleoside triphosphate hydrolases"/>
    <property type="match status" value="1"/>
</dbReference>
<feature type="domain" description="Helicase ATP-binding" evidence="6">
    <location>
        <begin position="172"/>
        <end position="335"/>
    </location>
</feature>
<dbReference type="OrthoDB" id="5575at2759"/>
<keyword evidence="4" id="KW-0067">ATP-binding</keyword>
<dbReference type="InterPro" id="IPR004179">
    <property type="entry name" value="Sec63-dom"/>
</dbReference>
<dbReference type="Pfam" id="PF00271">
    <property type="entry name" value="Helicase_C"/>
    <property type="match status" value="1"/>
</dbReference>
<dbReference type="Gene3D" id="3.40.50.300">
    <property type="entry name" value="P-loop containing nucleotide triphosphate hydrolases"/>
    <property type="match status" value="2"/>
</dbReference>
<proteinExistence type="predicted"/>
<comment type="caution">
    <text evidence="8">The sequence shown here is derived from an EMBL/GenBank/DDBJ whole genome shotgun (WGS) entry which is preliminary data.</text>
</comment>
<dbReference type="InterPro" id="IPR001650">
    <property type="entry name" value="Helicase_C-like"/>
</dbReference>
<feature type="domain" description="Helicase C-terminal" evidence="7">
    <location>
        <begin position="359"/>
        <end position="548"/>
    </location>
</feature>
<dbReference type="Pfam" id="PF02889">
    <property type="entry name" value="Sec63"/>
    <property type="match status" value="1"/>
</dbReference>
<evidence type="ECO:0000256" key="3">
    <source>
        <dbReference type="ARBA" id="ARBA00022806"/>
    </source>
</evidence>
<keyword evidence="1" id="KW-0547">Nucleotide-binding</keyword>
<dbReference type="Proteomes" id="UP000740883">
    <property type="component" value="Unassembled WGS sequence"/>
</dbReference>
<dbReference type="AlphaFoldDB" id="A0A9P6H0W4"/>
<feature type="coiled-coil region" evidence="5">
    <location>
        <begin position="1150"/>
        <end position="1189"/>
    </location>
</feature>
<dbReference type="Pfam" id="PF00270">
    <property type="entry name" value="DEAD"/>
    <property type="match status" value="1"/>
</dbReference>
<dbReference type="EMBL" id="SBJO01000029">
    <property type="protein sequence ID" value="KAF9764277.1"/>
    <property type="molecule type" value="Genomic_DNA"/>
</dbReference>
<keyword evidence="9" id="KW-1185">Reference proteome</keyword>
<dbReference type="PANTHER" id="PTHR47961:SF6">
    <property type="entry name" value="DNA-DIRECTED DNA POLYMERASE"/>
    <property type="match status" value="1"/>
</dbReference>
<evidence type="ECO:0000256" key="5">
    <source>
        <dbReference type="SAM" id="Coils"/>
    </source>
</evidence>
<keyword evidence="3" id="KW-0347">Helicase</keyword>
<accession>A0A9P6H0W4</accession>
<protein>
    <submittedName>
        <fullName evidence="8">Activating signal cointegrator 1 complex subunit 3-like</fullName>
    </submittedName>
</protein>
<dbReference type="SUPFAM" id="SSF158702">
    <property type="entry name" value="Sec63 N-terminal domain-like"/>
    <property type="match status" value="1"/>
</dbReference>
<sequence>MQSEDIKEHNIAEDISEHDIERVLSMLNNRTKNLLIQILKNEDCGDELESVFYGVRKQLLVIIKKYKLHFYFVLAYFDTEDEEIKKRIKENLRKIQGPQAFISFLEDGTRFSTEDCRLVDLENLKFFESVEKTRKKEVQKHVFNDKDHSPEDFKKLLGGDISLNYVQRVVSNVAFNSNDNFLLCAPTGVGKTLVSSMRIFRIKEQKGSKMKVAFVAPIKALATEVCGFFERVFRDLVVILATSDVEIDQKELKRANIIVGTPERIELIMRNTQTVFDLIVLDEIHILNDSRGYVVEGIVARAMRTHRTSLIGMSATVYNYEDIGMFLGVAYYNVFYFDESYRPSPLSYELVQTDDLERELDENIVDIELPVVVFVHSQKDTLQTAEHIKQYFERREDFLEKIDCHFQFDSLDIRIKNLIFHQIGIHHSGLNRSTRLIIEEYFKRGIIKVLVSTSTLAWGVNLPIRNVLIKGSTYYNPELGEYVELSSMEIRQMFGRAGRYPNMVGCRGILISSTASNLYFEQTIESHILPNICNMVLAELFLGINNFKDLMEWFSNTFYVVRLVKYNQDGFQLCKDILYTALHILKDKKMIEGFNLTYCGKLAVKYFVDYRDLLYSTAESSILDIIGQVREFRNLKGNICSSNRSNFCSNNFGSNNFDSNNYRTKFNYLPCKTNFGMLFQFYINGEKTEDEIVNQSILQIVQNFPRIANCFFDLFLENGTFLQLFELIKAFDRNLIVGQCPLRYLDIDLKIVEETEKKKIPYKVLRRLKESECKELGVEIFPYLKFLPSFEVDLQIFCEQKDRLILIFEIEKAFNDSKMDSIKYLFVIRDFYNSILLSDVVYFYKNVEHVSLVYTIPKRRYIQVEIGSFWMINCTVAKAFDLRTKKAIYQIYSTTELESNSFNLILNSGSNNLENNKLKIFDQFKFEQTNYTIIVKDEEMKYKTKGDSITHWEFLEKGLEGGEKKYILLNTHEISESPFYWEIIKICKEKEIELIPVGFPPRTKIDPNSLLVSKFNKYWDRTIDFLRSLTKAVEQALDSSHLIVVSNNNAIEIIQGSLEDYKAVYFRIVFFKDVDFNSKYDFVHIFDTQYFDYSTSTLVDYKLFLLCHLSRLGRYQRFYIKSNKVGLYFDGDYLQVLYKYSIEDENFIVNENLKREVKFLQRDKNFLQNENLQRDKNFLQNENLQRSEKFL</sequence>
<organism evidence="8 9">
    <name type="scientific">Nosema granulosis</name>
    <dbReference type="NCBI Taxonomy" id="83296"/>
    <lineage>
        <taxon>Eukaryota</taxon>
        <taxon>Fungi</taxon>
        <taxon>Fungi incertae sedis</taxon>
        <taxon>Microsporidia</taxon>
        <taxon>Nosematidae</taxon>
        <taxon>Nosema</taxon>
    </lineage>
</organism>
<evidence type="ECO:0000256" key="2">
    <source>
        <dbReference type="ARBA" id="ARBA00022801"/>
    </source>
</evidence>
<evidence type="ECO:0000313" key="8">
    <source>
        <dbReference type="EMBL" id="KAF9764277.1"/>
    </source>
</evidence>
<evidence type="ECO:0000256" key="4">
    <source>
        <dbReference type="ARBA" id="ARBA00022840"/>
    </source>
</evidence>
<dbReference type="GO" id="GO:0016787">
    <property type="term" value="F:hydrolase activity"/>
    <property type="evidence" value="ECO:0007669"/>
    <property type="project" value="UniProtKB-KW"/>
</dbReference>
<reference evidence="8 9" key="1">
    <citation type="journal article" date="2020" name="Genome Biol. Evol.">
        <title>Comparative genomics of strictly vertically transmitted, feminizing microsporidia endosymbionts of amphipod crustaceans.</title>
        <authorList>
            <person name="Cormier A."/>
            <person name="Chebbi M.A."/>
            <person name="Giraud I."/>
            <person name="Wattier R."/>
            <person name="Teixeira M."/>
            <person name="Gilbert C."/>
            <person name="Rigaud T."/>
            <person name="Cordaux R."/>
        </authorList>
    </citation>
    <scope>NUCLEOTIDE SEQUENCE [LARGE SCALE GENOMIC DNA]</scope>
    <source>
        <strain evidence="8 9">Ou3-Ou53</strain>
    </source>
</reference>